<proteinExistence type="predicted"/>
<evidence type="ECO:0000313" key="4">
    <source>
        <dbReference type="Proteomes" id="UP001054902"/>
    </source>
</evidence>
<keyword evidence="4" id="KW-1185">Reference proteome</keyword>
<reference evidence="3 4" key="1">
    <citation type="journal article" date="2021" name="Sci. Rep.">
        <title>The genome of the diatom Chaetoceros tenuissimus carries an ancient integrated fragment of an extant virus.</title>
        <authorList>
            <person name="Hongo Y."/>
            <person name="Kimura K."/>
            <person name="Takaki Y."/>
            <person name="Yoshida Y."/>
            <person name="Baba S."/>
            <person name="Kobayashi G."/>
            <person name="Nagasaki K."/>
            <person name="Hano T."/>
            <person name="Tomaru Y."/>
        </authorList>
    </citation>
    <scope>NUCLEOTIDE SEQUENCE [LARGE SCALE GENOMIC DNA]</scope>
    <source>
        <strain evidence="3 4">NIES-3715</strain>
    </source>
</reference>
<evidence type="ECO:0000256" key="2">
    <source>
        <dbReference type="SAM" id="Phobius"/>
    </source>
</evidence>
<gene>
    <name evidence="3" type="ORF">CTEN210_14013</name>
</gene>
<dbReference type="AlphaFoldDB" id="A0AAD3D444"/>
<name>A0AAD3D444_9STRA</name>
<keyword evidence="2" id="KW-0812">Transmembrane</keyword>
<feature type="compositionally biased region" description="Low complexity" evidence="1">
    <location>
        <begin position="41"/>
        <end position="53"/>
    </location>
</feature>
<feature type="compositionally biased region" description="Basic and acidic residues" evidence="1">
    <location>
        <begin position="16"/>
        <end position="40"/>
    </location>
</feature>
<dbReference type="EMBL" id="BLLK01000058">
    <property type="protein sequence ID" value="GFH57537.1"/>
    <property type="molecule type" value="Genomic_DNA"/>
</dbReference>
<keyword evidence="2" id="KW-1133">Transmembrane helix</keyword>
<dbReference type="Proteomes" id="UP001054902">
    <property type="component" value="Unassembled WGS sequence"/>
</dbReference>
<evidence type="ECO:0000313" key="3">
    <source>
        <dbReference type="EMBL" id="GFH57537.1"/>
    </source>
</evidence>
<evidence type="ECO:0000256" key="1">
    <source>
        <dbReference type="SAM" id="MobiDB-lite"/>
    </source>
</evidence>
<feature type="transmembrane region" description="Helical" evidence="2">
    <location>
        <begin position="90"/>
        <end position="108"/>
    </location>
</feature>
<comment type="caution">
    <text evidence="3">The sequence shown here is derived from an EMBL/GenBank/DDBJ whole genome shotgun (WGS) entry which is preliminary data.</text>
</comment>
<feature type="region of interest" description="Disordered" evidence="1">
    <location>
        <begin position="16"/>
        <end position="53"/>
    </location>
</feature>
<sequence length="223" mass="25527">MLSTFRFAQKPLKNLRDCSTEKDSSMKLRSSNGKEEETKSPLEQSPSESPLSKSISGLNLLGHFNDDESYYHRKTAVSEIRKERIPVKNMVFIVILNAMFLLCGSFTGTSHMQQQLESTLKKSAPCEVPIGKRVVERNHKVPIPAKSTELETNIYKGSSSEHWNTTCGSHRQWDDKLVKWVQIPKEKRKCSDLYNKYPFVFVMADGSEVLRQGDEVIHRSFIE</sequence>
<organism evidence="3 4">
    <name type="scientific">Chaetoceros tenuissimus</name>
    <dbReference type="NCBI Taxonomy" id="426638"/>
    <lineage>
        <taxon>Eukaryota</taxon>
        <taxon>Sar</taxon>
        <taxon>Stramenopiles</taxon>
        <taxon>Ochrophyta</taxon>
        <taxon>Bacillariophyta</taxon>
        <taxon>Coscinodiscophyceae</taxon>
        <taxon>Chaetocerotophycidae</taxon>
        <taxon>Chaetocerotales</taxon>
        <taxon>Chaetocerotaceae</taxon>
        <taxon>Chaetoceros</taxon>
    </lineage>
</organism>
<protein>
    <submittedName>
        <fullName evidence="3">Uncharacterized protein</fullName>
    </submittedName>
</protein>
<accession>A0AAD3D444</accession>
<keyword evidence="2" id="KW-0472">Membrane</keyword>